<dbReference type="Proteomes" id="UP000799441">
    <property type="component" value="Unassembled WGS sequence"/>
</dbReference>
<proteinExistence type="predicted"/>
<evidence type="ECO:0000256" key="1">
    <source>
        <dbReference type="SAM" id="MobiDB-lite"/>
    </source>
</evidence>
<feature type="compositionally biased region" description="Basic residues" evidence="1">
    <location>
        <begin position="1"/>
        <end position="20"/>
    </location>
</feature>
<organism evidence="2 3">
    <name type="scientific">Polychaeton citri CBS 116435</name>
    <dbReference type="NCBI Taxonomy" id="1314669"/>
    <lineage>
        <taxon>Eukaryota</taxon>
        <taxon>Fungi</taxon>
        <taxon>Dikarya</taxon>
        <taxon>Ascomycota</taxon>
        <taxon>Pezizomycotina</taxon>
        <taxon>Dothideomycetes</taxon>
        <taxon>Dothideomycetidae</taxon>
        <taxon>Capnodiales</taxon>
        <taxon>Capnodiaceae</taxon>
        <taxon>Polychaeton</taxon>
    </lineage>
</organism>
<feature type="compositionally biased region" description="Acidic residues" evidence="1">
    <location>
        <begin position="675"/>
        <end position="694"/>
    </location>
</feature>
<dbReference type="EMBL" id="MU003833">
    <property type="protein sequence ID" value="KAF2717954.1"/>
    <property type="molecule type" value="Genomic_DNA"/>
</dbReference>
<dbReference type="SUPFAM" id="SSF52047">
    <property type="entry name" value="RNI-like"/>
    <property type="match status" value="1"/>
</dbReference>
<protein>
    <submittedName>
        <fullName evidence="2">Uncharacterized protein</fullName>
    </submittedName>
</protein>
<feature type="compositionally biased region" description="Low complexity" evidence="1">
    <location>
        <begin position="614"/>
        <end position="630"/>
    </location>
</feature>
<dbReference type="InterPro" id="IPR032675">
    <property type="entry name" value="LRR_dom_sf"/>
</dbReference>
<sequence>MAPIGGKRRSVRQAATRKRSRYYEPETDDDFEVSERSEVEELLLDELPAPEPRKRQRITSHRPVAKPQTRSHASTSKPKSKSSSQPRKIYTFKRRKPRKTPEELAQEREYRGPSDGRVPDWCSLPESILRDVFIFASYPLHVTSGAQISQNASWLMKAARTCRAFSRPALEAFYRDPALVNEMQPHDFLYLLREPKQSRHMDYNVKVRRLDIDVKNLAYQAVKKPMFDVRDLIPELPQLQHIEIKHPVNEPPFRPVKCQKWTYPPNFFSDVDAHGLRLRSWRWTREMIVPQAANLYQYMSSIHESKSFETLTKLTVCGFDIVNSAPLQLYHSEFDEITQIDLNTALSKLPNLRDLTLVSSNAVRERFLDGLPKYLHRLELCSSHEVNSEMLALFLKQGGSQLRELVLNHNPVIDLAFLPTLRLTCPKLETLIVNIRLYSEMTVVNDAEALFDDLLLDDEIPLWPTTIRHIELTHLQKFASKAAENLFGSLVDQAHELPDLRCIILNSHIDIPWRDRAGFRDKWIDLLRRVYKRRDNAHIPYLGSLRQFRQHKRAQMAASGQTVDAATISDRDELAIPDVAPPKNSHDSMRRNLSHVRITPQPRRSRRVAEVQLSAASASATPAPESPDTTGGDSDEADGSNADDGKGFVQGRCEVVDITIDNQRPREQEFKEADFLDSEMSGDEDWHEGADGDGSDGYAW</sequence>
<comment type="caution">
    <text evidence="2">The sequence shown here is derived from an EMBL/GenBank/DDBJ whole genome shotgun (WGS) entry which is preliminary data.</text>
</comment>
<name>A0A9P4Q1E2_9PEZI</name>
<keyword evidence="3" id="KW-1185">Reference proteome</keyword>
<dbReference type="AlphaFoldDB" id="A0A9P4Q1E2"/>
<reference evidence="2" key="1">
    <citation type="journal article" date="2020" name="Stud. Mycol.">
        <title>101 Dothideomycetes genomes: a test case for predicting lifestyles and emergence of pathogens.</title>
        <authorList>
            <person name="Haridas S."/>
            <person name="Albert R."/>
            <person name="Binder M."/>
            <person name="Bloem J."/>
            <person name="Labutti K."/>
            <person name="Salamov A."/>
            <person name="Andreopoulos B."/>
            <person name="Baker S."/>
            <person name="Barry K."/>
            <person name="Bills G."/>
            <person name="Bluhm B."/>
            <person name="Cannon C."/>
            <person name="Castanera R."/>
            <person name="Culley D."/>
            <person name="Daum C."/>
            <person name="Ezra D."/>
            <person name="Gonzalez J."/>
            <person name="Henrissat B."/>
            <person name="Kuo A."/>
            <person name="Liang C."/>
            <person name="Lipzen A."/>
            <person name="Lutzoni F."/>
            <person name="Magnuson J."/>
            <person name="Mondo S."/>
            <person name="Nolan M."/>
            <person name="Ohm R."/>
            <person name="Pangilinan J."/>
            <person name="Park H.-J."/>
            <person name="Ramirez L."/>
            <person name="Alfaro M."/>
            <person name="Sun H."/>
            <person name="Tritt A."/>
            <person name="Yoshinaga Y."/>
            <person name="Zwiers L.-H."/>
            <person name="Turgeon B."/>
            <person name="Goodwin S."/>
            <person name="Spatafora J."/>
            <person name="Crous P."/>
            <person name="Grigoriev I."/>
        </authorList>
    </citation>
    <scope>NUCLEOTIDE SEQUENCE</scope>
    <source>
        <strain evidence="2">CBS 116435</strain>
    </source>
</reference>
<feature type="region of interest" description="Disordered" evidence="1">
    <location>
        <begin position="573"/>
        <end position="700"/>
    </location>
</feature>
<feature type="region of interest" description="Disordered" evidence="1">
    <location>
        <begin position="1"/>
        <end position="116"/>
    </location>
</feature>
<evidence type="ECO:0000313" key="2">
    <source>
        <dbReference type="EMBL" id="KAF2717954.1"/>
    </source>
</evidence>
<feature type="compositionally biased region" description="Low complexity" evidence="1">
    <location>
        <begin position="71"/>
        <end position="84"/>
    </location>
</feature>
<feature type="compositionally biased region" description="Basic residues" evidence="1">
    <location>
        <begin position="54"/>
        <end position="64"/>
    </location>
</feature>
<evidence type="ECO:0000313" key="3">
    <source>
        <dbReference type="Proteomes" id="UP000799441"/>
    </source>
</evidence>
<gene>
    <name evidence="2" type="ORF">K431DRAFT_288101</name>
</gene>
<accession>A0A9P4Q1E2</accession>
<feature type="compositionally biased region" description="Basic and acidic residues" evidence="1">
    <location>
        <begin position="99"/>
        <end position="116"/>
    </location>
</feature>
<dbReference type="OrthoDB" id="5395390at2759"/>
<feature type="compositionally biased region" description="Basic and acidic residues" evidence="1">
    <location>
        <begin position="663"/>
        <end position="674"/>
    </location>
</feature>
<dbReference type="Gene3D" id="3.80.10.10">
    <property type="entry name" value="Ribonuclease Inhibitor"/>
    <property type="match status" value="1"/>
</dbReference>